<feature type="region of interest" description="Disordered" evidence="6">
    <location>
        <begin position="370"/>
        <end position="399"/>
    </location>
</feature>
<feature type="chain" id="PRO_5045506949" description="Ig-like domain-containing protein" evidence="8">
    <location>
        <begin position="24"/>
        <end position="436"/>
    </location>
</feature>
<evidence type="ECO:0000256" key="4">
    <source>
        <dbReference type="ARBA" id="ARBA00023136"/>
    </source>
</evidence>
<dbReference type="PROSITE" id="PS50835">
    <property type="entry name" value="IG_LIKE"/>
    <property type="match status" value="2"/>
</dbReference>
<dbReference type="OMA" id="GVYKCFY"/>
<keyword evidence="8" id="KW-0732">Signal</keyword>
<dbReference type="AlphaFoldDB" id="H2ZX10"/>
<reference evidence="11" key="1">
    <citation type="submission" date="2011-08" db="EMBL/GenBank/DDBJ databases">
        <title>The draft genome of Latimeria chalumnae.</title>
        <authorList>
            <person name="Di Palma F."/>
            <person name="Alfoldi J."/>
            <person name="Johnson J."/>
            <person name="Berlin A."/>
            <person name="Gnerre S."/>
            <person name="Jaffe D."/>
            <person name="MacCallum I."/>
            <person name="Young S."/>
            <person name="Walker B.J."/>
            <person name="Lander E."/>
            <person name="Lindblad-Toh K."/>
        </authorList>
    </citation>
    <scope>NUCLEOTIDE SEQUENCE [LARGE SCALE GENOMIC DNA]</scope>
    <source>
        <strain evidence="11">Wild caught</strain>
    </source>
</reference>
<dbReference type="PANTHER" id="PTHR47118">
    <property type="entry name" value="CYTOTOXIC AND REGULATORY T-CELL MOLECULE"/>
    <property type="match status" value="1"/>
</dbReference>
<dbReference type="eggNOG" id="ENOG502RYH2">
    <property type="taxonomic scope" value="Eukaryota"/>
</dbReference>
<reference evidence="10" key="3">
    <citation type="submission" date="2025-09" db="UniProtKB">
        <authorList>
            <consortium name="Ensembl"/>
        </authorList>
    </citation>
    <scope>IDENTIFICATION</scope>
</reference>
<evidence type="ECO:0000256" key="2">
    <source>
        <dbReference type="ARBA" id="ARBA00022692"/>
    </source>
</evidence>
<name>H2ZX10_LATCH</name>
<keyword evidence="11" id="KW-1185">Reference proteome</keyword>
<sequence length="436" mass="49095">MTYTKLVSALLSIKILYTGSSQTEEVTVVEGGTVILNCTVANEDESPLQWSNPLWFVAFFNAEKVLKDQRYQLVHYSATELTISLSNITVQDEGAYICSHYKDQVETKKINITVIAPPSDPLLMLTQVKTEDAEEKILSCFTSGSKPPPKITWLLQNEAELYGNTKYQFEADGKKCNATSNLVLRKHQHDLRVVCIVRHESLKNFTLVASFNFTDDSRTFHSETRKHTTITSITTETSYTTVTNVTTGKPVNVLFPSPPDTESSSGTDVTTMENLFDTDFNISESGNTTEKGTVAQYFFYIRNSFKTEDNTIYVSVKFSVNDDSYKRTTNKEKGALLVVLVTFLICGLLIIVQLFLLKIRKAHKVWKKESEGSEQTIESNRSRSNNEENSQQGKNHQGTSHNFGLHYAVEIQSETAPVEKEQDYITNTEEGEETVV</sequence>
<dbReference type="GeneTree" id="ENSGT00940000159804"/>
<organism evidence="10 11">
    <name type="scientific">Latimeria chalumnae</name>
    <name type="common">Coelacanth</name>
    <dbReference type="NCBI Taxonomy" id="7897"/>
    <lineage>
        <taxon>Eukaryota</taxon>
        <taxon>Metazoa</taxon>
        <taxon>Chordata</taxon>
        <taxon>Craniata</taxon>
        <taxon>Vertebrata</taxon>
        <taxon>Euteleostomi</taxon>
        <taxon>Coelacanthiformes</taxon>
        <taxon>Coelacanthidae</taxon>
        <taxon>Latimeria</taxon>
    </lineage>
</organism>
<dbReference type="GO" id="GO:0008037">
    <property type="term" value="P:cell recognition"/>
    <property type="evidence" value="ECO:0007669"/>
    <property type="project" value="TreeGrafter"/>
</dbReference>
<dbReference type="InterPro" id="IPR013162">
    <property type="entry name" value="CD80_C2-set"/>
</dbReference>
<dbReference type="SMART" id="SM00409">
    <property type="entry name" value="IG"/>
    <property type="match status" value="1"/>
</dbReference>
<comment type="subcellular location">
    <subcellularLocation>
        <location evidence="1">Membrane</location>
        <topology evidence="1">Single-pass membrane protein</topology>
    </subcellularLocation>
</comment>
<dbReference type="Pfam" id="PF08205">
    <property type="entry name" value="C2-set_2"/>
    <property type="match status" value="1"/>
</dbReference>
<dbReference type="HOGENOM" id="CLU_061397_0_0_1"/>
<dbReference type="InParanoid" id="H2ZX10"/>
<keyword evidence="3 7" id="KW-1133">Transmembrane helix</keyword>
<feature type="transmembrane region" description="Helical" evidence="7">
    <location>
        <begin position="334"/>
        <end position="357"/>
    </location>
</feature>
<dbReference type="EMBL" id="AFYH01001061">
    <property type="status" value="NOT_ANNOTATED_CDS"/>
    <property type="molecule type" value="Genomic_DNA"/>
</dbReference>
<evidence type="ECO:0000256" key="3">
    <source>
        <dbReference type="ARBA" id="ARBA00022989"/>
    </source>
</evidence>
<keyword evidence="4 7" id="KW-0472">Membrane</keyword>
<dbReference type="Gene3D" id="2.60.40.10">
    <property type="entry name" value="Immunoglobulins"/>
    <property type="match status" value="2"/>
</dbReference>
<protein>
    <recommendedName>
        <fullName evidence="9">Ig-like domain-containing protein</fullName>
    </recommendedName>
</protein>
<dbReference type="GO" id="GO:0002860">
    <property type="term" value="P:positive regulation of natural killer cell mediated cytotoxicity directed against tumor cell target"/>
    <property type="evidence" value="ECO:0007669"/>
    <property type="project" value="TreeGrafter"/>
</dbReference>
<dbReference type="Pfam" id="PF07686">
    <property type="entry name" value="V-set"/>
    <property type="match status" value="1"/>
</dbReference>
<dbReference type="InterPro" id="IPR007110">
    <property type="entry name" value="Ig-like_dom"/>
</dbReference>
<feature type="domain" description="Ig-like" evidence="9">
    <location>
        <begin position="13"/>
        <end position="111"/>
    </location>
</feature>
<feature type="domain" description="Ig-like" evidence="9">
    <location>
        <begin position="121"/>
        <end position="206"/>
    </location>
</feature>
<keyword evidence="5" id="KW-1015">Disulfide bond</keyword>
<evidence type="ECO:0000313" key="11">
    <source>
        <dbReference type="Proteomes" id="UP000008672"/>
    </source>
</evidence>
<dbReference type="STRING" id="7897.ENSLACP00000001931"/>
<dbReference type="Proteomes" id="UP000008672">
    <property type="component" value="Unassembled WGS sequence"/>
</dbReference>
<dbReference type="InterPro" id="IPR053096">
    <property type="entry name" value="CRTAM"/>
</dbReference>
<keyword evidence="2 7" id="KW-0812">Transmembrane</keyword>
<evidence type="ECO:0000256" key="1">
    <source>
        <dbReference type="ARBA" id="ARBA00004167"/>
    </source>
</evidence>
<dbReference type="InterPro" id="IPR013783">
    <property type="entry name" value="Ig-like_fold"/>
</dbReference>
<evidence type="ECO:0000313" key="10">
    <source>
        <dbReference type="Ensembl" id="ENSLACP00000001931.1"/>
    </source>
</evidence>
<evidence type="ECO:0000256" key="7">
    <source>
        <dbReference type="SAM" id="Phobius"/>
    </source>
</evidence>
<dbReference type="InterPro" id="IPR003599">
    <property type="entry name" value="Ig_sub"/>
</dbReference>
<dbReference type="Ensembl" id="ENSLACT00000001945.1">
    <property type="protein sequence ID" value="ENSLACP00000001931.1"/>
    <property type="gene ID" value="ENSLACG00000001724.1"/>
</dbReference>
<dbReference type="InterPro" id="IPR036179">
    <property type="entry name" value="Ig-like_dom_sf"/>
</dbReference>
<evidence type="ECO:0000256" key="6">
    <source>
        <dbReference type="SAM" id="MobiDB-lite"/>
    </source>
</evidence>
<evidence type="ECO:0000256" key="8">
    <source>
        <dbReference type="SAM" id="SignalP"/>
    </source>
</evidence>
<dbReference type="GO" id="GO:0005102">
    <property type="term" value="F:signaling receptor binding"/>
    <property type="evidence" value="ECO:0007669"/>
    <property type="project" value="TreeGrafter"/>
</dbReference>
<reference evidence="10" key="2">
    <citation type="submission" date="2025-08" db="UniProtKB">
        <authorList>
            <consortium name="Ensembl"/>
        </authorList>
    </citation>
    <scope>IDENTIFICATION</scope>
</reference>
<dbReference type="FunCoup" id="H2ZX10">
    <property type="interactions" value="577"/>
</dbReference>
<dbReference type="GO" id="GO:0002355">
    <property type="term" value="P:detection of tumor cell"/>
    <property type="evidence" value="ECO:0007669"/>
    <property type="project" value="TreeGrafter"/>
</dbReference>
<dbReference type="GO" id="GO:0005886">
    <property type="term" value="C:plasma membrane"/>
    <property type="evidence" value="ECO:0007669"/>
    <property type="project" value="TreeGrafter"/>
</dbReference>
<accession>H2ZX10</accession>
<dbReference type="SUPFAM" id="SSF48726">
    <property type="entry name" value="Immunoglobulin"/>
    <property type="match status" value="2"/>
</dbReference>
<proteinExistence type="predicted"/>
<dbReference type="InterPro" id="IPR013106">
    <property type="entry name" value="Ig_V-set"/>
</dbReference>
<dbReference type="PANTHER" id="PTHR47118:SF1">
    <property type="entry name" value="CYTOTOXIC AND REGULATORY T-CELL MOLECULE"/>
    <property type="match status" value="1"/>
</dbReference>
<evidence type="ECO:0000256" key="5">
    <source>
        <dbReference type="ARBA" id="ARBA00023157"/>
    </source>
</evidence>
<evidence type="ECO:0000259" key="9">
    <source>
        <dbReference type="PROSITE" id="PS50835"/>
    </source>
</evidence>
<feature type="signal peptide" evidence="8">
    <location>
        <begin position="1"/>
        <end position="23"/>
    </location>
</feature>